<reference evidence="2 3" key="1">
    <citation type="journal article" date="2023" name="Mol. Biol. Evol.">
        <title>Genomics of Secondarily Temperate Adaptation in the Only Non-Antarctic Icefish.</title>
        <authorList>
            <person name="Rivera-Colon A.G."/>
            <person name="Rayamajhi N."/>
            <person name="Minhas B.F."/>
            <person name="Madrigal G."/>
            <person name="Bilyk K.T."/>
            <person name="Yoon V."/>
            <person name="Hune M."/>
            <person name="Gregory S."/>
            <person name="Cheng C.H.C."/>
            <person name="Catchen J.M."/>
        </authorList>
    </citation>
    <scope>NUCLEOTIDE SEQUENCE [LARGE SCALE GENOMIC DNA]</scope>
    <source>
        <tissue evidence="2">White muscle</tissue>
    </source>
</reference>
<keyword evidence="3" id="KW-1185">Reference proteome</keyword>
<keyword evidence="1" id="KW-0175">Coiled coil</keyword>
<gene>
    <name evidence="2" type="ORF">CgunFtcFv8_015746</name>
</gene>
<name>A0AAN8CB18_CHAGU</name>
<dbReference type="SUPFAM" id="SSF57997">
    <property type="entry name" value="Tropomyosin"/>
    <property type="match status" value="1"/>
</dbReference>
<dbReference type="Proteomes" id="UP001331515">
    <property type="component" value="Unassembled WGS sequence"/>
</dbReference>
<dbReference type="EMBL" id="JAURVH010001533">
    <property type="protein sequence ID" value="KAK5898318.1"/>
    <property type="molecule type" value="Genomic_DNA"/>
</dbReference>
<dbReference type="AlphaFoldDB" id="A0AAN8CB18"/>
<sequence>MEQKRSSDSLKGIRKYDRRIKELTYQADEDKKNLSCLQDLEAEEQANGNLGKLRKLQHEFEEAEERADVAESQVNKLRAKSRGIGVKKAHDEE</sequence>
<evidence type="ECO:0000313" key="3">
    <source>
        <dbReference type="Proteomes" id="UP001331515"/>
    </source>
</evidence>
<evidence type="ECO:0008006" key="4">
    <source>
        <dbReference type="Google" id="ProtNLM"/>
    </source>
</evidence>
<dbReference type="Gene3D" id="6.10.250.2420">
    <property type="match status" value="1"/>
</dbReference>
<feature type="coiled-coil region" evidence="1">
    <location>
        <begin position="13"/>
        <end position="80"/>
    </location>
</feature>
<accession>A0AAN8CB18</accession>
<organism evidence="2 3">
    <name type="scientific">Champsocephalus gunnari</name>
    <name type="common">Mackerel icefish</name>
    <dbReference type="NCBI Taxonomy" id="52237"/>
    <lineage>
        <taxon>Eukaryota</taxon>
        <taxon>Metazoa</taxon>
        <taxon>Chordata</taxon>
        <taxon>Craniata</taxon>
        <taxon>Vertebrata</taxon>
        <taxon>Euteleostomi</taxon>
        <taxon>Actinopterygii</taxon>
        <taxon>Neopterygii</taxon>
        <taxon>Teleostei</taxon>
        <taxon>Neoteleostei</taxon>
        <taxon>Acanthomorphata</taxon>
        <taxon>Eupercaria</taxon>
        <taxon>Perciformes</taxon>
        <taxon>Notothenioidei</taxon>
        <taxon>Channichthyidae</taxon>
        <taxon>Champsocephalus</taxon>
    </lineage>
</organism>
<evidence type="ECO:0000313" key="2">
    <source>
        <dbReference type="EMBL" id="KAK5898318.1"/>
    </source>
</evidence>
<proteinExistence type="predicted"/>
<evidence type="ECO:0000256" key="1">
    <source>
        <dbReference type="SAM" id="Coils"/>
    </source>
</evidence>
<protein>
    <recommendedName>
        <fullName evidence="4">Myosin heavy chain</fullName>
    </recommendedName>
</protein>
<comment type="caution">
    <text evidence="2">The sequence shown here is derived from an EMBL/GenBank/DDBJ whole genome shotgun (WGS) entry which is preliminary data.</text>
</comment>